<evidence type="ECO:0000313" key="18">
    <source>
        <dbReference type="Proteomes" id="UP000327013"/>
    </source>
</evidence>
<reference evidence="17 18" key="1">
    <citation type="submission" date="2019-06" db="EMBL/GenBank/DDBJ databases">
        <title>A chromosomal-level reference genome of Carpinus fangiana (Coryloideae, Betulaceae).</title>
        <authorList>
            <person name="Yang X."/>
            <person name="Wang Z."/>
            <person name="Zhang L."/>
            <person name="Hao G."/>
            <person name="Liu J."/>
            <person name="Yang Y."/>
        </authorList>
    </citation>
    <scope>NUCLEOTIDE SEQUENCE [LARGE SCALE GENOMIC DNA]</scope>
    <source>
        <strain evidence="17">Cfa_2016G</strain>
        <tissue evidence="17">Leaf</tissue>
    </source>
</reference>
<evidence type="ECO:0000256" key="3">
    <source>
        <dbReference type="ARBA" id="ARBA00004906"/>
    </source>
</evidence>
<keyword evidence="8 14" id="KW-0863">Zinc-finger</keyword>
<evidence type="ECO:0000256" key="8">
    <source>
        <dbReference type="ARBA" id="ARBA00022771"/>
    </source>
</evidence>
<evidence type="ECO:0000256" key="12">
    <source>
        <dbReference type="ARBA" id="ARBA00023136"/>
    </source>
</evidence>
<dbReference type="Proteomes" id="UP000327013">
    <property type="component" value="Chromosome 1"/>
</dbReference>
<comment type="similarity">
    <text evidence="13">Belongs to the RING-type zinc finger family. ATL subfamily.</text>
</comment>
<dbReference type="OrthoDB" id="9984778at2759"/>
<dbReference type="GO" id="GO:0061630">
    <property type="term" value="F:ubiquitin protein ligase activity"/>
    <property type="evidence" value="ECO:0007669"/>
    <property type="project" value="UniProtKB-EC"/>
</dbReference>
<protein>
    <recommendedName>
        <fullName evidence="4">RING-type E3 ubiquitin transferase</fullName>
        <ecNumber evidence="4">2.3.2.27</ecNumber>
    </recommendedName>
</protein>
<dbReference type="InterPro" id="IPR013083">
    <property type="entry name" value="Znf_RING/FYVE/PHD"/>
</dbReference>
<dbReference type="SUPFAM" id="SSF57850">
    <property type="entry name" value="RING/U-box"/>
    <property type="match status" value="1"/>
</dbReference>
<keyword evidence="6 15" id="KW-0812">Transmembrane</keyword>
<dbReference type="PANTHER" id="PTHR46913:SF22">
    <property type="entry name" value="RING-TYPE E3 UBIQUITIN TRANSFERASE"/>
    <property type="match status" value="1"/>
</dbReference>
<dbReference type="CDD" id="cd16461">
    <property type="entry name" value="RING-H2_EL5-like"/>
    <property type="match status" value="1"/>
</dbReference>
<dbReference type="FunFam" id="3.30.40.10:FF:000233">
    <property type="entry name" value="RING-H2 finger protein ATL54"/>
    <property type="match status" value="1"/>
</dbReference>
<comment type="subcellular location">
    <subcellularLocation>
        <location evidence="2">Membrane</location>
        <topology evidence="2">Single-pass membrane protein</topology>
    </subcellularLocation>
</comment>
<sequence length="325" mass="36049">MGSMNSPNPWSPYQTYKGCSQGICSIYCPQWCYIIFPPPPPFGLENSDDHHSTFQFSPLIVAVIGILASAFVLVCYYTVISKYRRRRSRRSSDTAMELNQNRHLMDNESLQASSRGLDDALIKSIKVCKYKKGEGLVEGTDCSVCLCEFQENDSLRLLPKCNHAFHLPCIDTWLKSQSSCPLCRSNISLPPQPSPIQDTPHQTPALQYQQASSDAIVEVQESSSSEEAIVSNINETDAHIPKASETTRDNVVEIGQEGVEPFRRSFSMNYSACQGNISRTSKNDGDHQCQILEILDVGFEGNDCNANNRSGFKSAPAMKRSISTG</sequence>
<dbReference type="EC" id="2.3.2.27" evidence="4"/>
<evidence type="ECO:0000256" key="6">
    <source>
        <dbReference type="ARBA" id="ARBA00022692"/>
    </source>
</evidence>
<evidence type="ECO:0000256" key="9">
    <source>
        <dbReference type="ARBA" id="ARBA00022786"/>
    </source>
</evidence>
<feature type="domain" description="RING-type" evidence="16">
    <location>
        <begin position="142"/>
        <end position="184"/>
    </location>
</feature>
<feature type="transmembrane region" description="Helical" evidence="15">
    <location>
        <begin position="59"/>
        <end position="80"/>
    </location>
</feature>
<dbReference type="Pfam" id="PF13639">
    <property type="entry name" value="zf-RING_2"/>
    <property type="match status" value="1"/>
</dbReference>
<dbReference type="GO" id="GO:0016567">
    <property type="term" value="P:protein ubiquitination"/>
    <property type="evidence" value="ECO:0007669"/>
    <property type="project" value="UniProtKB-UniPathway"/>
</dbReference>
<keyword evidence="18" id="KW-1185">Reference proteome</keyword>
<dbReference type="PANTHER" id="PTHR46913">
    <property type="entry name" value="RING-H2 FINGER PROTEIN ATL16"/>
    <property type="match status" value="1"/>
</dbReference>
<keyword evidence="5" id="KW-0808">Transferase</keyword>
<evidence type="ECO:0000256" key="5">
    <source>
        <dbReference type="ARBA" id="ARBA00022679"/>
    </source>
</evidence>
<accession>A0A5N6QM91</accession>
<gene>
    <name evidence="17" type="ORF">FH972_003678</name>
</gene>
<evidence type="ECO:0000259" key="16">
    <source>
        <dbReference type="PROSITE" id="PS50089"/>
    </source>
</evidence>
<dbReference type="InterPro" id="IPR001841">
    <property type="entry name" value="Znf_RING"/>
</dbReference>
<proteinExistence type="inferred from homology"/>
<keyword evidence="12 15" id="KW-0472">Membrane</keyword>
<dbReference type="Gene3D" id="3.30.40.10">
    <property type="entry name" value="Zinc/RING finger domain, C3HC4 (zinc finger)"/>
    <property type="match status" value="1"/>
</dbReference>
<evidence type="ECO:0000256" key="15">
    <source>
        <dbReference type="SAM" id="Phobius"/>
    </source>
</evidence>
<evidence type="ECO:0000256" key="14">
    <source>
        <dbReference type="PROSITE-ProRule" id="PRU00175"/>
    </source>
</evidence>
<dbReference type="EMBL" id="CM017321">
    <property type="protein sequence ID" value="KAE7999223.1"/>
    <property type="molecule type" value="Genomic_DNA"/>
</dbReference>
<dbReference type="PROSITE" id="PS50089">
    <property type="entry name" value="ZF_RING_2"/>
    <property type="match status" value="1"/>
</dbReference>
<evidence type="ECO:0000313" key="17">
    <source>
        <dbReference type="EMBL" id="KAE7999223.1"/>
    </source>
</evidence>
<evidence type="ECO:0000256" key="1">
    <source>
        <dbReference type="ARBA" id="ARBA00000900"/>
    </source>
</evidence>
<evidence type="ECO:0000256" key="7">
    <source>
        <dbReference type="ARBA" id="ARBA00022723"/>
    </source>
</evidence>
<name>A0A5N6QM91_9ROSI</name>
<evidence type="ECO:0000256" key="4">
    <source>
        <dbReference type="ARBA" id="ARBA00012483"/>
    </source>
</evidence>
<comment type="pathway">
    <text evidence="3">Protein modification; protein ubiquitination.</text>
</comment>
<dbReference type="GO" id="GO:0016020">
    <property type="term" value="C:membrane"/>
    <property type="evidence" value="ECO:0007669"/>
    <property type="project" value="UniProtKB-SubCell"/>
</dbReference>
<evidence type="ECO:0000256" key="11">
    <source>
        <dbReference type="ARBA" id="ARBA00022989"/>
    </source>
</evidence>
<evidence type="ECO:0000256" key="10">
    <source>
        <dbReference type="ARBA" id="ARBA00022833"/>
    </source>
</evidence>
<organism evidence="17 18">
    <name type="scientific">Carpinus fangiana</name>
    <dbReference type="NCBI Taxonomy" id="176857"/>
    <lineage>
        <taxon>Eukaryota</taxon>
        <taxon>Viridiplantae</taxon>
        <taxon>Streptophyta</taxon>
        <taxon>Embryophyta</taxon>
        <taxon>Tracheophyta</taxon>
        <taxon>Spermatophyta</taxon>
        <taxon>Magnoliopsida</taxon>
        <taxon>eudicotyledons</taxon>
        <taxon>Gunneridae</taxon>
        <taxon>Pentapetalae</taxon>
        <taxon>rosids</taxon>
        <taxon>fabids</taxon>
        <taxon>Fagales</taxon>
        <taxon>Betulaceae</taxon>
        <taxon>Carpinus</taxon>
    </lineage>
</organism>
<keyword evidence="10" id="KW-0862">Zinc</keyword>
<dbReference type="InterPro" id="IPR044600">
    <property type="entry name" value="ATL1/ATL16-like"/>
</dbReference>
<keyword evidence="11 15" id="KW-1133">Transmembrane helix</keyword>
<keyword evidence="7" id="KW-0479">Metal-binding</keyword>
<dbReference type="GO" id="GO:0008270">
    <property type="term" value="F:zinc ion binding"/>
    <property type="evidence" value="ECO:0007669"/>
    <property type="project" value="UniProtKB-KW"/>
</dbReference>
<evidence type="ECO:0000256" key="2">
    <source>
        <dbReference type="ARBA" id="ARBA00004167"/>
    </source>
</evidence>
<dbReference type="AlphaFoldDB" id="A0A5N6QM91"/>
<dbReference type="UniPathway" id="UPA00143"/>
<evidence type="ECO:0000256" key="13">
    <source>
        <dbReference type="ARBA" id="ARBA00024209"/>
    </source>
</evidence>
<comment type="catalytic activity">
    <reaction evidence="1">
        <text>S-ubiquitinyl-[E2 ubiquitin-conjugating enzyme]-L-cysteine + [acceptor protein]-L-lysine = [E2 ubiquitin-conjugating enzyme]-L-cysteine + N(6)-ubiquitinyl-[acceptor protein]-L-lysine.</text>
        <dbReference type="EC" id="2.3.2.27"/>
    </reaction>
</comment>
<dbReference type="SMART" id="SM00184">
    <property type="entry name" value="RING"/>
    <property type="match status" value="1"/>
</dbReference>
<keyword evidence="9" id="KW-0833">Ubl conjugation pathway</keyword>